<dbReference type="InterPro" id="IPR006315">
    <property type="entry name" value="OM_autotransptr_brl_dom"/>
</dbReference>
<evidence type="ECO:0000256" key="2">
    <source>
        <dbReference type="SAM" id="SignalP"/>
    </source>
</evidence>
<feature type="non-terminal residue" evidence="4">
    <location>
        <position position="1206"/>
    </location>
</feature>
<evidence type="ECO:0000259" key="3">
    <source>
        <dbReference type="PROSITE" id="PS51208"/>
    </source>
</evidence>
<name>A0ABS6BMX5_9SPHN</name>
<dbReference type="Proteomes" id="UP000776276">
    <property type="component" value="Unassembled WGS sequence"/>
</dbReference>
<dbReference type="InterPro" id="IPR013425">
    <property type="entry name" value="Autotrns_rpt"/>
</dbReference>
<evidence type="ECO:0000256" key="1">
    <source>
        <dbReference type="ARBA" id="ARBA00022729"/>
    </source>
</evidence>
<dbReference type="NCBIfam" id="TIGR02601">
    <property type="entry name" value="autotrns_rpt"/>
    <property type="match status" value="2"/>
</dbReference>
<dbReference type="InterPro" id="IPR005546">
    <property type="entry name" value="Autotransporte_beta"/>
</dbReference>
<accession>A0ABS6BMX5</accession>
<proteinExistence type="predicted"/>
<keyword evidence="5" id="KW-1185">Reference proteome</keyword>
<dbReference type="PANTHER" id="PTHR35037">
    <property type="entry name" value="C-TERMINAL REGION OF AIDA-LIKE PROTEIN"/>
    <property type="match status" value="1"/>
</dbReference>
<gene>
    <name evidence="4" type="ORF">KOF26_16880</name>
</gene>
<organism evidence="4 5">
    <name type="scientific">Sphingomonas quercus</name>
    <dbReference type="NCBI Taxonomy" id="2842451"/>
    <lineage>
        <taxon>Bacteria</taxon>
        <taxon>Pseudomonadati</taxon>
        <taxon>Pseudomonadota</taxon>
        <taxon>Alphaproteobacteria</taxon>
        <taxon>Sphingomonadales</taxon>
        <taxon>Sphingomonadaceae</taxon>
        <taxon>Sphingomonas</taxon>
    </lineage>
</organism>
<dbReference type="PROSITE" id="PS51208">
    <property type="entry name" value="AUTOTRANSPORTER"/>
    <property type="match status" value="1"/>
</dbReference>
<sequence length="1206" mass="120895">MNASLTTLAICSSAAFAQPAAGTDEAGTLLPADDLLVHPLAAPGPVPATETIDGATIIVRGDQSGDQPSPWQVTGPLYIGSAGTAGLNVLDGGVVATTTGNIVIASGSGSQGNVIVSGAGSSLTSAADIIVGISGIGRMDVLDGATAATAGSGQIGISAGPSVATVDGAGSTWTMNDQLSVGANNGGIGVLNITGGGAVTPGSTLFVSDPAGATGTINIDGPGSTLTVDSALSVMAMNGTATLNISNGGAFISNTPDSGFGYAGVYAAYSTGSNAAITVSGAGSRLTAVGSLSIGFQGDATLNITGGGVVSGNYVYLANKANTFTQATIDGEGSALVATGAVYIGSIGQGILTLRNGGLLTSPELTWVGAAAGGTGTVIIGASEGRAPVAPGVLDTPELRLNPTTALILNHNATDYVFDARITNTTAISGDVRHLAGVTTFTANNSFDGKTDVRGGTLFINGDQTAAIGETLVATGAELGGAGTIGGNVTLAAGAILEPGPGYDRVGTLTINGNLALEPEAVLKYQFGEPGVAGGPWNDLTIVKGDIALGGTLNVTVPDGGNFAPGVYRIISYDGALGGDGLMLGAAPAGDLSVETTIPNQVNLVNTARPAEPERPLLLNFWDGEDDRGVDNGVIDGGDGIWRVESRDNDWTNRRGAENGPYANGSFAIFAGAPGRVTVDNGYDAPVASDGMQFLTGGYVIGGDPVTLDPGRNFFRVGDGTSNAVDIVATIEADLVGPGGLDKYDAGTLILTGANSYGGGTVITAGTLQLGDGATSGSIVGDIVDNATLAFDPAGSAAFEGAISGTGGVRKIGPGTTILSGANSYSGPTLIEGGTLRAGATGVFSARSGVSVGADATLDLGGFGQILPGLANAGMVRMGTAPGTVLRVAGDYVGMDGAIAFNTMLEADASPTDRLVVSGGAVSGHSVVLINHVGGNGQLTTGDGIALVLAENGATTASDAFTLGGRVIAGPYEYALYRGGAGGAENWYLRSVLDCALDPLVDICDGQGAPQPPLAVTPEYRAEASLYAAMPAMQLLYDRTLIDTLQERIGDESGGAARRGGGWGPSRIWGRLLVQGGTQGDLARGIYRDGARFNYDMYAVQMGTDLYRGPRDHVGVYGAWGRMRANVRHFDATHAGRDTLKSWTAGGYWTRFWDDGWYSDIVAQYGWSDFRAVSAGPLTMDTVLRRLGIGLARTAPETTGGVTTRG</sequence>
<dbReference type="InterPro" id="IPR030895">
    <property type="entry name" value="T5SS_PEPC_rpt"/>
</dbReference>
<dbReference type="InterPro" id="IPR051551">
    <property type="entry name" value="Autotransporter_adhesion"/>
</dbReference>
<feature type="signal peptide" evidence="2">
    <location>
        <begin position="1"/>
        <end position="17"/>
    </location>
</feature>
<dbReference type="Pfam" id="PF18883">
    <property type="entry name" value="AC_1"/>
    <property type="match status" value="1"/>
</dbReference>
<dbReference type="Pfam" id="PF12951">
    <property type="entry name" value="PATR"/>
    <property type="match status" value="3"/>
</dbReference>
<evidence type="ECO:0000313" key="5">
    <source>
        <dbReference type="Proteomes" id="UP000776276"/>
    </source>
</evidence>
<comment type="caution">
    <text evidence="4">The sequence shown here is derived from an EMBL/GenBank/DDBJ whole genome shotgun (WGS) entry which is preliminary data.</text>
</comment>
<dbReference type="RefSeq" id="WP_216327963.1">
    <property type="nucleotide sequence ID" value="NZ_JAHKRT010000012.1"/>
</dbReference>
<dbReference type="InterPro" id="IPR043990">
    <property type="entry name" value="AC_1"/>
</dbReference>
<feature type="chain" id="PRO_5046660753" evidence="2">
    <location>
        <begin position="18"/>
        <end position="1206"/>
    </location>
</feature>
<dbReference type="EMBL" id="JAHKRT010000012">
    <property type="protein sequence ID" value="MBU3079534.1"/>
    <property type="molecule type" value="Genomic_DNA"/>
</dbReference>
<dbReference type="NCBIfam" id="TIGR04393">
    <property type="entry name" value="rpt_T5SS_PEPC"/>
    <property type="match status" value="5"/>
</dbReference>
<dbReference type="CDD" id="cd01344">
    <property type="entry name" value="PL2_Passenger_AT"/>
    <property type="match status" value="1"/>
</dbReference>
<protein>
    <submittedName>
        <fullName evidence="4">Autotransporter outer membrane beta-barrel domain-containing protein</fullName>
    </submittedName>
</protein>
<keyword evidence="1 2" id="KW-0732">Signal</keyword>
<reference evidence="4 5" key="1">
    <citation type="submission" date="2021-06" db="EMBL/GenBank/DDBJ databases">
        <title>Sphingomonas sp. XMGL2, whole genome shotgun sequencing project.</title>
        <authorList>
            <person name="Zhao G."/>
            <person name="Shen L."/>
        </authorList>
    </citation>
    <scope>NUCLEOTIDE SEQUENCE [LARGE SCALE GENOMIC DNA]</scope>
    <source>
        <strain evidence="4 5">XMGL2</strain>
    </source>
</reference>
<dbReference type="NCBIfam" id="TIGR01414">
    <property type="entry name" value="autotrans_barl"/>
    <property type="match status" value="1"/>
</dbReference>
<feature type="domain" description="Autotransporter" evidence="3">
    <location>
        <begin position="1061"/>
        <end position="1206"/>
    </location>
</feature>
<dbReference type="PANTHER" id="PTHR35037:SF3">
    <property type="entry name" value="C-TERMINAL REGION OF AIDA-LIKE PROTEIN"/>
    <property type="match status" value="1"/>
</dbReference>
<evidence type="ECO:0000313" key="4">
    <source>
        <dbReference type="EMBL" id="MBU3079534.1"/>
    </source>
</evidence>